<proteinExistence type="predicted"/>
<evidence type="ECO:0000256" key="1">
    <source>
        <dbReference type="SAM" id="MobiDB-lite"/>
    </source>
</evidence>
<keyword evidence="3" id="KW-1185">Reference proteome</keyword>
<reference evidence="3" key="1">
    <citation type="journal article" date="2014" name="Science">
        <title>Ancient hybridizations among the ancestral genomes of bread wheat.</title>
        <authorList>
            <consortium name="International Wheat Genome Sequencing Consortium,"/>
            <person name="Marcussen T."/>
            <person name="Sandve S.R."/>
            <person name="Heier L."/>
            <person name="Spannagl M."/>
            <person name="Pfeifer M."/>
            <person name="Jakobsen K.S."/>
            <person name="Wulff B.B."/>
            <person name="Steuernagel B."/>
            <person name="Mayer K.F."/>
            <person name="Olsen O.A."/>
        </authorList>
    </citation>
    <scope>NUCLEOTIDE SEQUENCE [LARGE SCALE GENOMIC DNA]</scope>
    <source>
        <strain evidence="3">cv. AL8/78</strain>
    </source>
</reference>
<reference evidence="2" key="5">
    <citation type="journal article" date="2021" name="G3 (Bethesda)">
        <title>Aegilops tauschii genome assembly Aet v5.0 features greater sequence contiguity and improved annotation.</title>
        <authorList>
            <person name="Wang L."/>
            <person name="Zhu T."/>
            <person name="Rodriguez J.C."/>
            <person name="Deal K.R."/>
            <person name="Dubcovsky J."/>
            <person name="McGuire P.E."/>
            <person name="Lux T."/>
            <person name="Spannagl M."/>
            <person name="Mayer K.F.X."/>
            <person name="Baldrich P."/>
            <person name="Meyers B.C."/>
            <person name="Huo N."/>
            <person name="Gu Y.Q."/>
            <person name="Zhou H."/>
            <person name="Devos K.M."/>
            <person name="Bennetzen J.L."/>
            <person name="Unver T."/>
            <person name="Budak H."/>
            <person name="Gulick P.J."/>
            <person name="Galiba G."/>
            <person name="Kalapos B."/>
            <person name="Nelson D.R."/>
            <person name="Li P."/>
            <person name="You F.M."/>
            <person name="Luo M.C."/>
            <person name="Dvorak J."/>
        </authorList>
    </citation>
    <scope>NUCLEOTIDE SEQUENCE [LARGE SCALE GENOMIC DNA]</scope>
    <source>
        <strain evidence="2">cv. AL8/78</strain>
    </source>
</reference>
<dbReference type="Gramene" id="AET1Gv20750400.24">
    <property type="protein sequence ID" value="AET1Gv20750400.24"/>
    <property type="gene ID" value="AET1Gv20750400"/>
</dbReference>
<protein>
    <recommendedName>
        <fullName evidence="4">C3H1-type domain-containing protein</fullName>
    </recommendedName>
</protein>
<feature type="region of interest" description="Disordered" evidence="1">
    <location>
        <begin position="26"/>
        <end position="64"/>
    </location>
</feature>
<dbReference type="AlphaFoldDB" id="A0A452ZFP6"/>
<sequence>IGVTTAEKEPTLLPHNNVKYLKKAGSGNLLRPDMPDTNAWRFSSSSPGGDLGSKTRTPTGTFNAQGQCKKGNNCTSPHGREGSGFCNLWSQEENAGSLTSVGYGKHR</sequence>
<dbReference type="EnsemblPlants" id="AET1Gv20750400.24">
    <property type="protein sequence ID" value="AET1Gv20750400.24"/>
    <property type="gene ID" value="AET1Gv20750400"/>
</dbReference>
<feature type="compositionally biased region" description="Polar residues" evidence="1">
    <location>
        <begin position="54"/>
        <end position="64"/>
    </location>
</feature>
<accession>A0A452ZFP6</accession>
<evidence type="ECO:0008006" key="4">
    <source>
        <dbReference type="Google" id="ProtNLM"/>
    </source>
</evidence>
<evidence type="ECO:0000313" key="3">
    <source>
        <dbReference type="Proteomes" id="UP000015105"/>
    </source>
</evidence>
<evidence type="ECO:0000313" key="2">
    <source>
        <dbReference type="EnsemblPlants" id="AET1Gv20750400.24"/>
    </source>
</evidence>
<reference evidence="2" key="4">
    <citation type="submission" date="2019-03" db="UniProtKB">
        <authorList>
            <consortium name="EnsemblPlants"/>
        </authorList>
    </citation>
    <scope>IDENTIFICATION</scope>
</reference>
<name>A0A452ZFP6_AEGTS</name>
<reference evidence="3" key="2">
    <citation type="journal article" date="2017" name="Nat. Plants">
        <title>The Aegilops tauschii genome reveals multiple impacts of transposons.</title>
        <authorList>
            <person name="Zhao G."/>
            <person name="Zou C."/>
            <person name="Li K."/>
            <person name="Wang K."/>
            <person name="Li T."/>
            <person name="Gao L."/>
            <person name="Zhang X."/>
            <person name="Wang H."/>
            <person name="Yang Z."/>
            <person name="Liu X."/>
            <person name="Jiang W."/>
            <person name="Mao L."/>
            <person name="Kong X."/>
            <person name="Jiao Y."/>
            <person name="Jia J."/>
        </authorList>
    </citation>
    <scope>NUCLEOTIDE SEQUENCE [LARGE SCALE GENOMIC DNA]</scope>
    <source>
        <strain evidence="3">cv. AL8/78</strain>
    </source>
</reference>
<organism evidence="2 3">
    <name type="scientific">Aegilops tauschii subsp. strangulata</name>
    <name type="common">Goatgrass</name>
    <dbReference type="NCBI Taxonomy" id="200361"/>
    <lineage>
        <taxon>Eukaryota</taxon>
        <taxon>Viridiplantae</taxon>
        <taxon>Streptophyta</taxon>
        <taxon>Embryophyta</taxon>
        <taxon>Tracheophyta</taxon>
        <taxon>Spermatophyta</taxon>
        <taxon>Magnoliopsida</taxon>
        <taxon>Liliopsida</taxon>
        <taxon>Poales</taxon>
        <taxon>Poaceae</taxon>
        <taxon>BOP clade</taxon>
        <taxon>Pooideae</taxon>
        <taxon>Triticodae</taxon>
        <taxon>Triticeae</taxon>
        <taxon>Triticinae</taxon>
        <taxon>Aegilops</taxon>
    </lineage>
</organism>
<reference evidence="2" key="3">
    <citation type="journal article" date="2017" name="Nature">
        <title>Genome sequence of the progenitor of the wheat D genome Aegilops tauschii.</title>
        <authorList>
            <person name="Luo M.C."/>
            <person name="Gu Y.Q."/>
            <person name="Puiu D."/>
            <person name="Wang H."/>
            <person name="Twardziok S.O."/>
            <person name="Deal K.R."/>
            <person name="Huo N."/>
            <person name="Zhu T."/>
            <person name="Wang L."/>
            <person name="Wang Y."/>
            <person name="McGuire P.E."/>
            <person name="Liu S."/>
            <person name="Long H."/>
            <person name="Ramasamy R.K."/>
            <person name="Rodriguez J.C."/>
            <person name="Van S.L."/>
            <person name="Yuan L."/>
            <person name="Wang Z."/>
            <person name="Xia Z."/>
            <person name="Xiao L."/>
            <person name="Anderson O.D."/>
            <person name="Ouyang S."/>
            <person name="Liang Y."/>
            <person name="Zimin A.V."/>
            <person name="Pertea G."/>
            <person name="Qi P."/>
            <person name="Bennetzen J.L."/>
            <person name="Dai X."/>
            <person name="Dawson M.W."/>
            <person name="Muller H.G."/>
            <person name="Kugler K."/>
            <person name="Rivarola-Duarte L."/>
            <person name="Spannagl M."/>
            <person name="Mayer K.F.X."/>
            <person name="Lu F.H."/>
            <person name="Bevan M.W."/>
            <person name="Leroy P."/>
            <person name="Li P."/>
            <person name="You F.M."/>
            <person name="Sun Q."/>
            <person name="Liu Z."/>
            <person name="Lyons E."/>
            <person name="Wicker T."/>
            <person name="Salzberg S.L."/>
            <person name="Devos K.M."/>
            <person name="Dvorak J."/>
        </authorList>
    </citation>
    <scope>NUCLEOTIDE SEQUENCE [LARGE SCALE GENOMIC DNA]</scope>
    <source>
        <strain evidence="2">cv. AL8/78</strain>
    </source>
</reference>
<dbReference type="Proteomes" id="UP000015105">
    <property type="component" value="Chromosome 1D"/>
</dbReference>